<dbReference type="Proteomes" id="UP000572984">
    <property type="component" value="Unassembled WGS sequence"/>
</dbReference>
<accession>A0A838BS20</accession>
<evidence type="ECO:0000313" key="2">
    <source>
        <dbReference type="Proteomes" id="UP000572984"/>
    </source>
</evidence>
<reference evidence="1 2" key="1">
    <citation type="submission" date="2020-07" db="EMBL/GenBank/DDBJ databases">
        <title>Draft genome and description of Microvirga mediterraneensis Marseille-Q2068 sp. nov.</title>
        <authorList>
            <person name="Boxberger M."/>
        </authorList>
    </citation>
    <scope>NUCLEOTIDE SEQUENCE [LARGE SCALE GENOMIC DNA]</scope>
    <source>
        <strain evidence="1 2">Marseille-Q2068</strain>
    </source>
</reference>
<sequence length="58" mass="6347">MIEIAANVFVERGWAERNGMTRYATGGIVGLGKPYLVGEHCSDYPLPKAVAERLGLLR</sequence>
<comment type="caution">
    <text evidence="1">The sequence shown here is derived from an EMBL/GenBank/DDBJ whole genome shotgun (WGS) entry which is preliminary data.</text>
</comment>
<protein>
    <submittedName>
        <fullName evidence="1">Uncharacterized protein</fullName>
    </submittedName>
</protein>
<gene>
    <name evidence="1" type="ORF">H0S73_16815</name>
</gene>
<proteinExistence type="predicted"/>
<keyword evidence="2" id="KW-1185">Reference proteome</keyword>
<organism evidence="1 2">
    <name type="scientific">Microvirga mediterraneensis</name>
    <dbReference type="NCBI Taxonomy" id="2754695"/>
    <lineage>
        <taxon>Bacteria</taxon>
        <taxon>Pseudomonadati</taxon>
        <taxon>Pseudomonadota</taxon>
        <taxon>Alphaproteobacteria</taxon>
        <taxon>Hyphomicrobiales</taxon>
        <taxon>Methylobacteriaceae</taxon>
        <taxon>Microvirga</taxon>
    </lineage>
</organism>
<dbReference type="RefSeq" id="WP_181053225.1">
    <property type="nucleotide sequence ID" value="NZ_JACDXJ010000001.1"/>
</dbReference>
<dbReference type="EMBL" id="JACDXJ010000001">
    <property type="protein sequence ID" value="MBA1157775.1"/>
    <property type="molecule type" value="Genomic_DNA"/>
</dbReference>
<dbReference type="AlphaFoldDB" id="A0A838BS20"/>
<name>A0A838BS20_9HYPH</name>
<evidence type="ECO:0000313" key="1">
    <source>
        <dbReference type="EMBL" id="MBA1157775.1"/>
    </source>
</evidence>